<sequence length="212" mass="23423">MTDMNVDETGSRKGLPPWAKKTIAVVVALIVLVIAYYTLAAFVPRWWAQRIANLAEGGFARGVLWGLLFGILCTAIPIALLAWIWQVRNWRYSRGLQITFGVLALVVALPNLMTLAVVLGTGNGAHAGERILDVDAPGFRGATLIGAIVGALFAVIFVVALTRYRKRGRDLKQARTDLEQRRIEQERLEARREAEKELGRNTDDVPPGSHRL</sequence>
<dbReference type="RefSeq" id="WP_024103026.1">
    <property type="nucleotide sequence ID" value="NZ_AZXY01000005.1"/>
</dbReference>
<feature type="transmembrane region" description="Helical" evidence="2">
    <location>
        <begin position="139"/>
        <end position="162"/>
    </location>
</feature>
<dbReference type="EMBL" id="AZXY01000005">
    <property type="protein sequence ID" value="KSZ58436.1"/>
    <property type="molecule type" value="Genomic_DNA"/>
</dbReference>
<feature type="region of interest" description="Disordered" evidence="1">
    <location>
        <begin position="192"/>
        <end position="212"/>
    </location>
</feature>
<evidence type="ECO:0000313" key="3">
    <source>
        <dbReference type="EMBL" id="KSZ58436.1"/>
    </source>
</evidence>
<gene>
    <name evidence="3" type="ORF">Z045_11040</name>
</gene>
<feature type="transmembrane region" description="Helical" evidence="2">
    <location>
        <begin position="63"/>
        <end position="84"/>
    </location>
</feature>
<evidence type="ECO:0000256" key="2">
    <source>
        <dbReference type="SAM" id="Phobius"/>
    </source>
</evidence>
<dbReference type="PATRIC" id="fig|1441730.3.peg.2301"/>
<feature type="transmembrane region" description="Helical" evidence="2">
    <location>
        <begin position="96"/>
        <end position="119"/>
    </location>
</feature>
<keyword evidence="2" id="KW-0472">Membrane</keyword>
<name>A0A0V9UKC7_9NOCA</name>
<keyword evidence="2" id="KW-1133">Transmembrane helix</keyword>
<evidence type="ECO:0000313" key="4">
    <source>
        <dbReference type="Proteomes" id="UP000053060"/>
    </source>
</evidence>
<accession>A0A0V9UKC7</accession>
<reference evidence="4" key="1">
    <citation type="submission" date="2015-01" db="EMBL/GenBank/DDBJ databases">
        <title>Draft genome sequence of Rhodococcus pyridinivorans strain KG-16, a hydrocarbon-degrading bacterium.</title>
        <authorList>
            <person name="Aggarwal R.K."/>
            <person name="Dawar C."/>
        </authorList>
    </citation>
    <scope>NUCLEOTIDE SEQUENCE [LARGE SCALE GENOMIC DNA]</scope>
    <source>
        <strain evidence="4">KG-16</strain>
    </source>
</reference>
<proteinExistence type="predicted"/>
<dbReference type="Proteomes" id="UP000053060">
    <property type="component" value="Unassembled WGS sequence"/>
</dbReference>
<dbReference type="AlphaFoldDB" id="A0A0V9UKC7"/>
<feature type="compositionally biased region" description="Basic and acidic residues" evidence="1">
    <location>
        <begin position="192"/>
        <end position="203"/>
    </location>
</feature>
<organism evidence="3 4">
    <name type="scientific">Rhodococcus pyridinivorans KG-16</name>
    <dbReference type="NCBI Taxonomy" id="1441730"/>
    <lineage>
        <taxon>Bacteria</taxon>
        <taxon>Bacillati</taxon>
        <taxon>Actinomycetota</taxon>
        <taxon>Actinomycetes</taxon>
        <taxon>Mycobacteriales</taxon>
        <taxon>Nocardiaceae</taxon>
        <taxon>Rhodococcus</taxon>
    </lineage>
</organism>
<keyword evidence="2" id="KW-0812">Transmembrane</keyword>
<feature type="transmembrane region" description="Helical" evidence="2">
    <location>
        <begin position="22"/>
        <end position="43"/>
    </location>
</feature>
<dbReference type="GeneID" id="29937099"/>
<protein>
    <submittedName>
        <fullName evidence="3">Membrane protein</fullName>
    </submittedName>
</protein>
<comment type="caution">
    <text evidence="3">The sequence shown here is derived from an EMBL/GenBank/DDBJ whole genome shotgun (WGS) entry which is preliminary data.</text>
</comment>
<reference evidence="3 4" key="2">
    <citation type="journal article" date="2016" name="Genome Announc.">
        <title>Draft Genome Sequence of a Versatile Hydrocarbon-Degrading Bacterium, Rhodococcus pyridinivorans Strain KG-16, Collected from Oil Fields in India.</title>
        <authorList>
            <person name="Aggarwal R.K."/>
            <person name="Dawar C."/>
            <person name="Phanindranath R."/>
            <person name="Mutnuri L."/>
            <person name="Dayal A.M."/>
        </authorList>
    </citation>
    <scope>NUCLEOTIDE SEQUENCE [LARGE SCALE GENOMIC DNA]</scope>
    <source>
        <strain evidence="3 4">KG-16</strain>
    </source>
</reference>
<evidence type="ECO:0000256" key="1">
    <source>
        <dbReference type="SAM" id="MobiDB-lite"/>
    </source>
</evidence>